<keyword evidence="4" id="KW-1185">Reference proteome</keyword>
<dbReference type="EMBL" id="JACIGY010000001">
    <property type="protein sequence ID" value="MBB4409642.1"/>
    <property type="molecule type" value="Genomic_DNA"/>
</dbReference>
<sequence length="29" mass="3294">MALVYAGKAMVKDDERRGVKLREFKVDPA</sequence>
<dbReference type="EMBL" id="JACIGW010000001">
    <property type="protein sequence ID" value="MBB4347964.1"/>
    <property type="molecule type" value="Genomic_DNA"/>
</dbReference>
<protein>
    <submittedName>
        <fullName evidence="1">Uncharacterized protein</fullName>
    </submittedName>
</protein>
<reference evidence="3 4" key="1">
    <citation type="submission" date="2020-08" db="EMBL/GenBank/DDBJ databases">
        <title>Genomic Encyclopedia of Type Strains, Phase IV (KMG-V): Genome sequencing to study the core and pangenomes of soil and plant-associated prokaryotes.</title>
        <authorList>
            <person name="Whitman W."/>
        </authorList>
    </citation>
    <scope>NUCLEOTIDE SEQUENCE [LARGE SCALE GENOMIC DNA]</scope>
    <source>
        <strain evidence="2 4">SEMIA 444</strain>
        <strain evidence="1 3">SEMIA 448</strain>
    </source>
</reference>
<organism evidence="1 3">
    <name type="scientific">Aliirhizobium cellulosilyticum</name>
    <dbReference type="NCBI Taxonomy" id="393664"/>
    <lineage>
        <taxon>Bacteria</taxon>
        <taxon>Pseudomonadati</taxon>
        <taxon>Pseudomonadota</taxon>
        <taxon>Alphaproteobacteria</taxon>
        <taxon>Hyphomicrobiales</taxon>
        <taxon>Rhizobiaceae</taxon>
        <taxon>Aliirhizobium</taxon>
    </lineage>
</organism>
<comment type="caution">
    <text evidence="1">The sequence shown here is derived from an EMBL/GenBank/DDBJ whole genome shotgun (WGS) entry which is preliminary data.</text>
</comment>
<dbReference type="Proteomes" id="UP000524535">
    <property type="component" value="Unassembled WGS sequence"/>
</dbReference>
<dbReference type="AlphaFoldDB" id="A0A7W6S661"/>
<evidence type="ECO:0000313" key="2">
    <source>
        <dbReference type="EMBL" id="MBB4409642.1"/>
    </source>
</evidence>
<evidence type="ECO:0000313" key="1">
    <source>
        <dbReference type="EMBL" id="MBB4347964.1"/>
    </source>
</evidence>
<gene>
    <name evidence="2" type="ORF">GGE31_000113</name>
    <name evidence="1" type="ORF">GGE33_001672</name>
</gene>
<dbReference type="Proteomes" id="UP000520770">
    <property type="component" value="Unassembled WGS sequence"/>
</dbReference>
<evidence type="ECO:0000313" key="4">
    <source>
        <dbReference type="Proteomes" id="UP000524535"/>
    </source>
</evidence>
<evidence type="ECO:0000313" key="3">
    <source>
        <dbReference type="Proteomes" id="UP000520770"/>
    </source>
</evidence>
<proteinExistence type="predicted"/>
<name>A0A7W6S661_9HYPH</name>
<accession>A0A7W6S661</accession>